<dbReference type="GO" id="GO:0030295">
    <property type="term" value="F:protein kinase activator activity"/>
    <property type="evidence" value="ECO:0007669"/>
    <property type="project" value="TreeGrafter"/>
</dbReference>
<dbReference type="Pfam" id="PF00512">
    <property type="entry name" value="HisKA"/>
    <property type="match status" value="1"/>
</dbReference>
<evidence type="ECO:0000256" key="3">
    <source>
        <dbReference type="ARBA" id="ARBA00022553"/>
    </source>
</evidence>
<dbReference type="InterPro" id="IPR036097">
    <property type="entry name" value="HisK_dim/P_sf"/>
</dbReference>
<keyword evidence="9" id="KW-1133">Transmembrane helix</keyword>
<dbReference type="GO" id="GO:0007234">
    <property type="term" value="P:osmosensory signaling via phosphorelay pathway"/>
    <property type="evidence" value="ECO:0007669"/>
    <property type="project" value="TreeGrafter"/>
</dbReference>
<evidence type="ECO:0000256" key="2">
    <source>
        <dbReference type="ARBA" id="ARBA00012438"/>
    </source>
</evidence>
<feature type="transmembrane region" description="Helical" evidence="9">
    <location>
        <begin position="203"/>
        <end position="222"/>
    </location>
</feature>
<organism evidence="11 12">
    <name type="scientific">Segnochrobactrum spirostomi</name>
    <dbReference type="NCBI Taxonomy" id="2608987"/>
    <lineage>
        <taxon>Bacteria</taxon>
        <taxon>Pseudomonadati</taxon>
        <taxon>Pseudomonadota</taxon>
        <taxon>Alphaproteobacteria</taxon>
        <taxon>Hyphomicrobiales</taxon>
        <taxon>Segnochrobactraceae</taxon>
        <taxon>Segnochrobactrum</taxon>
    </lineage>
</organism>
<keyword evidence="6" id="KW-0418">Kinase</keyword>
<gene>
    <name evidence="11" type="ORF">F0357_22985</name>
</gene>
<name>A0A6A7Y9P1_9HYPH</name>
<dbReference type="InterPro" id="IPR003594">
    <property type="entry name" value="HATPase_dom"/>
</dbReference>
<dbReference type="GO" id="GO:0005524">
    <property type="term" value="F:ATP binding"/>
    <property type="evidence" value="ECO:0007669"/>
    <property type="project" value="UniProtKB-KW"/>
</dbReference>
<evidence type="ECO:0000256" key="9">
    <source>
        <dbReference type="SAM" id="Phobius"/>
    </source>
</evidence>
<accession>A0A6A7Y9P1</accession>
<keyword evidence="8" id="KW-0902">Two-component regulatory system</keyword>
<dbReference type="EMBL" id="VWNA01000003">
    <property type="protein sequence ID" value="MQT15465.1"/>
    <property type="molecule type" value="Genomic_DNA"/>
</dbReference>
<evidence type="ECO:0000256" key="1">
    <source>
        <dbReference type="ARBA" id="ARBA00000085"/>
    </source>
</evidence>
<dbReference type="PROSITE" id="PS50109">
    <property type="entry name" value="HIS_KIN"/>
    <property type="match status" value="1"/>
</dbReference>
<evidence type="ECO:0000256" key="5">
    <source>
        <dbReference type="ARBA" id="ARBA00022741"/>
    </source>
</evidence>
<dbReference type="InterPro" id="IPR011623">
    <property type="entry name" value="7TMR_DISM_rcpt_extracell_dom1"/>
</dbReference>
<keyword evidence="7" id="KW-0067">ATP-binding</keyword>
<evidence type="ECO:0000259" key="10">
    <source>
        <dbReference type="PROSITE" id="PS50109"/>
    </source>
</evidence>
<evidence type="ECO:0000256" key="6">
    <source>
        <dbReference type="ARBA" id="ARBA00022777"/>
    </source>
</evidence>
<dbReference type="SUPFAM" id="SSF55874">
    <property type="entry name" value="ATPase domain of HSP90 chaperone/DNA topoisomerase II/histidine kinase"/>
    <property type="match status" value="1"/>
</dbReference>
<feature type="transmembrane region" description="Helical" evidence="9">
    <location>
        <begin position="291"/>
        <end position="312"/>
    </location>
</feature>
<sequence length="696" mass="75121">MARRVEVCARLRPSLAVFVSALFVSLMAIGQLAADPLPLHDRDQVVAASGHMAALFDPTGTMSLPAVIAAVDQFQPVAGPFNGGYSQGAWWLRLAVRPEAGAGGAWLLQLVSPYTDSIEIYAPRLSKTGRDELALQKTGALVPIPQRDFASHLFVVRTDLEEGRDQAVYVRLTGSRPLTAAPYFWRLSPFMGHLTFDVLRTSFIVGAAFMTAAGSLIFGLWLRVRGFVWYGIYLGFAAWVIAGNSGFMTLLLSPLEPAFILRMQTVVGCLTILTAAMLVRSIFCADGRARVAAWFLQASALLSSVFTIYAAAGLYRVIAPFQSVNLIAVCVLIPILAIAKVRRGEPAAWWYLVGFGAYSLSGIWFMLMVLGVLPLSTGGERGYQVVSTLTMVAIFVGLATSLRAGLRERRNLQAQLLEASQHNEQVLTQAVTERTRELQTEVEARRAAEAALRVAMSEQRHFLTMVSHEFRTPLGAIRAAAAVVQRRLAPLDEAARREAERIVRTAARLAYLVDAFLAEEVLDKSTFRPRREAVDVTELVGDVCREMAQQSGRDIAVTGSATGLMKADPGLLRTAVGNLVGNALKYSERPVAVEIAERAEGIAVAVRDEGPGIPEAERTAIFERFYRSGHDRTQGGTGIGLSIVKRIVSVHGGALQLDSEIGRGSTFTMVFPWSAPGVVAAPDVAASAARPAALAG</sequence>
<protein>
    <recommendedName>
        <fullName evidence="2">histidine kinase</fullName>
        <ecNumber evidence="2">2.7.13.3</ecNumber>
    </recommendedName>
</protein>
<feature type="transmembrane region" description="Helical" evidence="9">
    <location>
        <begin position="318"/>
        <end position="337"/>
    </location>
</feature>
<keyword evidence="5" id="KW-0547">Nucleotide-binding</keyword>
<feature type="domain" description="Histidine kinase" evidence="10">
    <location>
        <begin position="465"/>
        <end position="675"/>
    </location>
</feature>
<keyword evidence="9" id="KW-0472">Membrane</keyword>
<keyword evidence="4" id="KW-0808">Transferase</keyword>
<dbReference type="GO" id="GO:0000156">
    <property type="term" value="F:phosphorelay response regulator activity"/>
    <property type="evidence" value="ECO:0007669"/>
    <property type="project" value="TreeGrafter"/>
</dbReference>
<feature type="transmembrane region" description="Helical" evidence="9">
    <location>
        <begin position="385"/>
        <end position="406"/>
    </location>
</feature>
<dbReference type="PANTHER" id="PTHR42878:SF7">
    <property type="entry name" value="SENSOR HISTIDINE KINASE GLRK"/>
    <property type="match status" value="1"/>
</dbReference>
<evidence type="ECO:0000313" key="12">
    <source>
        <dbReference type="Proteomes" id="UP000332515"/>
    </source>
</evidence>
<proteinExistence type="predicted"/>
<dbReference type="SMART" id="SM00387">
    <property type="entry name" value="HATPase_c"/>
    <property type="match status" value="1"/>
</dbReference>
<dbReference type="AlphaFoldDB" id="A0A6A7Y9P1"/>
<feature type="transmembrane region" description="Helical" evidence="9">
    <location>
        <begin position="229"/>
        <end position="253"/>
    </location>
</feature>
<reference evidence="11 12" key="1">
    <citation type="submission" date="2019-09" db="EMBL/GenBank/DDBJ databases">
        <title>Segnochrobactrum spirostomi gen. nov., sp. nov., isolated from the ciliate Spirostomum cf. yagiui and description of a novel family, Segnochrobactraceae fam. nov. within the order Rhizobiales of the class Alphaproteobacteria.</title>
        <authorList>
            <person name="Akter S."/>
            <person name="Shazib S.U.A."/>
            <person name="Shin M.K."/>
        </authorList>
    </citation>
    <scope>NUCLEOTIDE SEQUENCE [LARGE SCALE GENOMIC DNA]</scope>
    <source>
        <strain evidence="11 12">Sp-1</strain>
    </source>
</reference>
<dbReference type="Gene3D" id="3.30.565.10">
    <property type="entry name" value="Histidine kinase-like ATPase, C-terminal domain"/>
    <property type="match status" value="1"/>
</dbReference>
<dbReference type="Gene3D" id="1.10.287.130">
    <property type="match status" value="1"/>
</dbReference>
<dbReference type="Gene3D" id="2.60.40.2380">
    <property type="match status" value="1"/>
</dbReference>
<dbReference type="PANTHER" id="PTHR42878">
    <property type="entry name" value="TWO-COMPONENT HISTIDINE KINASE"/>
    <property type="match status" value="1"/>
</dbReference>
<dbReference type="InterPro" id="IPR050351">
    <property type="entry name" value="BphY/WalK/GraS-like"/>
</dbReference>
<evidence type="ECO:0000256" key="4">
    <source>
        <dbReference type="ARBA" id="ARBA00022679"/>
    </source>
</evidence>
<dbReference type="SUPFAM" id="SSF47384">
    <property type="entry name" value="Homodimeric domain of signal transducing histidine kinase"/>
    <property type="match status" value="1"/>
</dbReference>
<dbReference type="CDD" id="cd00075">
    <property type="entry name" value="HATPase"/>
    <property type="match status" value="1"/>
</dbReference>
<keyword evidence="9" id="KW-0812">Transmembrane</keyword>
<dbReference type="InterPro" id="IPR003661">
    <property type="entry name" value="HisK_dim/P_dom"/>
</dbReference>
<dbReference type="GO" id="GO:0000155">
    <property type="term" value="F:phosphorelay sensor kinase activity"/>
    <property type="evidence" value="ECO:0007669"/>
    <property type="project" value="InterPro"/>
</dbReference>
<dbReference type="InterPro" id="IPR005467">
    <property type="entry name" value="His_kinase_dom"/>
</dbReference>
<dbReference type="InterPro" id="IPR036890">
    <property type="entry name" value="HATPase_C_sf"/>
</dbReference>
<dbReference type="EC" id="2.7.13.3" evidence="2"/>
<evidence type="ECO:0000256" key="8">
    <source>
        <dbReference type="ARBA" id="ARBA00023012"/>
    </source>
</evidence>
<keyword evidence="3" id="KW-0597">Phosphoprotein</keyword>
<dbReference type="InterPro" id="IPR011622">
    <property type="entry name" value="7TMR_DISM_rcpt_extracell_dom2"/>
</dbReference>
<dbReference type="SMART" id="SM00388">
    <property type="entry name" value="HisKA"/>
    <property type="match status" value="1"/>
</dbReference>
<keyword evidence="12" id="KW-1185">Reference proteome</keyword>
<comment type="caution">
    <text evidence="11">The sequence shown here is derived from an EMBL/GenBank/DDBJ whole genome shotgun (WGS) entry which is preliminary data.</text>
</comment>
<dbReference type="Pfam" id="PF07695">
    <property type="entry name" value="7TMR-DISM_7TM"/>
    <property type="match status" value="1"/>
</dbReference>
<dbReference type="RefSeq" id="WP_153490810.1">
    <property type="nucleotide sequence ID" value="NZ_VWNA01000003.1"/>
</dbReference>
<feature type="transmembrane region" description="Helical" evidence="9">
    <location>
        <begin position="349"/>
        <end position="373"/>
    </location>
</feature>
<dbReference type="Pfam" id="PF02518">
    <property type="entry name" value="HATPase_c"/>
    <property type="match status" value="1"/>
</dbReference>
<dbReference type="InterPro" id="IPR004358">
    <property type="entry name" value="Sig_transdc_His_kin-like_C"/>
</dbReference>
<dbReference type="PRINTS" id="PR00344">
    <property type="entry name" value="BCTRLSENSOR"/>
</dbReference>
<evidence type="ECO:0000313" key="11">
    <source>
        <dbReference type="EMBL" id="MQT15465.1"/>
    </source>
</evidence>
<evidence type="ECO:0000256" key="7">
    <source>
        <dbReference type="ARBA" id="ARBA00022840"/>
    </source>
</evidence>
<dbReference type="CDD" id="cd00082">
    <property type="entry name" value="HisKA"/>
    <property type="match status" value="1"/>
</dbReference>
<feature type="transmembrane region" description="Helical" evidence="9">
    <location>
        <begin position="259"/>
        <end position="279"/>
    </location>
</feature>
<comment type="catalytic activity">
    <reaction evidence="1">
        <text>ATP + protein L-histidine = ADP + protein N-phospho-L-histidine.</text>
        <dbReference type="EC" id="2.7.13.3"/>
    </reaction>
</comment>
<dbReference type="Pfam" id="PF07696">
    <property type="entry name" value="7TMR-DISMED2"/>
    <property type="match status" value="1"/>
</dbReference>
<dbReference type="Proteomes" id="UP000332515">
    <property type="component" value="Unassembled WGS sequence"/>
</dbReference>